<dbReference type="GO" id="GO:0046872">
    <property type="term" value="F:metal ion binding"/>
    <property type="evidence" value="ECO:0007669"/>
    <property type="project" value="UniProtKB-KW"/>
</dbReference>
<accession>A0A813N4Z7</accession>
<evidence type="ECO:0000313" key="11">
    <source>
        <dbReference type="EMBL" id="CAF0732600.1"/>
    </source>
</evidence>
<dbReference type="GO" id="GO:0005743">
    <property type="term" value="C:mitochondrial inner membrane"/>
    <property type="evidence" value="ECO:0007669"/>
    <property type="project" value="UniProtKB-SubCell"/>
</dbReference>
<dbReference type="AlphaFoldDB" id="A0A813N4Z7"/>
<keyword evidence="5 8" id="KW-0811">Translocation</keyword>
<dbReference type="GO" id="GO:0015031">
    <property type="term" value="P:protein transport"/>
    <property type="evidence" value="ECO:0007669"/>
    <property type="project" value="UniProtKB-KW"/>
</dbReference>
<evidence type="ECO:0000256" key="3">
    <source>
        <dbReference type="ARBA" id="ARBA00022833"/>
    </source>
</evidence>
<feature type="domain" description="Tim10-like" evidence="10">
    <location>
        <begin position="3"/>
        <end position="62"/>
    </location>
</feature>
<feature type="compositionally biased region" description="Polar residues" evidence="9">
    <location>
        <begin position="81"/>
        <end position="97"/>
    </location>
</feature>
<proteinExistence type="inferred from homology"/>
<dbReference type="EMBL" id="CAJNON010000005">
    <property type="protein sequence ID" value="CAF0750236.1"/>
    <property type="molecule type" value="Genomic_DNA"/>
</dbReference>
<evidence type="ECO:0000256" key="5">
    <source>
        <dbReference type="ARBA" id="ARBA00023010"/>
    </source>
</evidence>
<dbReference type="Proteomes" id="UP000663881">
    <property type="component" value="Unassembled WGS sequence"/>
</dbReference>
<dbReference type="Proteomes" id="UP000663832">
    <property type="component" value="Unassembled WGS sequence"/>
</dbReference>
<evidence type="ECO:0000256" key="1">
    <source>
        <dbReference type="ARBA" id="ARBA00022448"/>
    </source>
</evidence>
<evidence type="ECO:0000256" key="7">
    <source>
        <dbReference type="ARBA" id="ARBA00023157"/>
    </source>
</evidence>
<keyword evidence="3" id="KW-0862">Zinc</keyword>
<organism evidence="11 14">
    <name type="scientific">Adineta steineri</name>
    <dbReference type="NCBI Taxonomy" id="433720"/>
    <lineage>
        <taxon>Eukaryota</taxon>
        <taxon>Metazoa</taxon>
        <taxon>Spiralia</taxon>
        <taxon>Gnathifera</taxon>
        <taxon>Rotifera</taxon>
        <taxon>Eurotatoria</taxon>
        <taxon>Bdelloidea</taxon>
        <taxon>Adinetida</taxon>
        <taxon>Adinetidae</taxon>
        <taxon>Adineta</taxon>
    </lineage>
</organism>
<dbReference type="InterPro" id="IPR035427">
    <property type="entry name" value="Tim10-like_dom_sf"/>
</dbReference>
<dbReference type="OrthoDB" id="1551503at2759"/>
<feature type="region of interest" description="Disordered" evidence="9">
    <location>
        <begin position="75"/>
        <end position="97"/>
    </location>
</feature>
<evidence type="ECO:0000256" key="8">
    <source>
        <dbReference type="RuleBase" id="RU367043"/>
    </source>
</evidence>
<keyword evidence="4 8" id="KW-0653">Protein transport</keyword>
<keyword evidence="14" id="KW-1185">Reference proteome</keyword>
<evidence type="ECO:0000256" key="2">
    <source>
        <dbReference type="ARBA" id="ARBA00022723"/>
    </source>
</evidence>
<dbReference type="Proteomes" id="UP000663891">
    <property type="component" value="Unassembled WGS sequence"/>
</dbReference>
<keyword evidence="8" id="KW-0472">Membrane</keyword>
<reference evidence="11" key="1">
    <citation type="submission" date="2021-02" db="EMBL/GenBank/DDBJ databases">
        <authorList>
            <person name="Nowell W R."/>
        </authorList>
    </citation>
    <scope>NUCLEOTIDE SEQUENCE</scope>
</reference>
<protein>
    <recommendedName>
        <fullName evidence="8">Mitochondrial import inner membrane translocase subunit</fullName>
    </recommendedName>
</protein>
<dbReference type="InterPro" id="IPR050673">
    <property type="entry name" value="Mito_inner_translocase_sub"/>
</dbReference>
<dbReference type="Gene3D" id="1.10.287.810">
    <property type="entry name" value="Mitochondrial import inner membrane translocase subunit tim13 like domains"/>
    <property type="match status" value="1"/>
</dbReference>
<keyword evidence="1 8" id="KW-0813">Transport</keyword>
<dbReference type="EMBL" id="CAJNOM010000001">
    <property type="protein sequence ID" value="CAF0732600.1"/>
    <property type="molecule type" value="Genomic_DNA"/>
</dbReference>
<evidence type="ECO:0000313" key="13">
    <source>
        <dbReference type="EMBL" id="CAF3475847.1"/>
    </source>
</evidence>
<keyword evidence="8" id="KW-0143">Chaperone</keyword>
<evidence type="ECO:0000256" key="6">
    <source>
        <dbReference type="ARBA" id="ARBA00023128"/>
    </source>
</evidence>
<comment type="subcellular location">
    <subcellularLocation>
        <location evidence="8">Mitochondrion inner membrane</location>
        <topology evidence="8">Peripheral membrane protein</topology>
        <orientation evidence="8">Intermembrane side</orientation>
    </subcellularLocation>
</comment>
<name>A0A813N4Z7_9BILA</name>
<keyword evidence="7 8" id="KW-1015">Disulfide bond</keyword>
<evidence type="ECO:0000313" key="12">
    <source>
        <dbReference type="EMBL" id="CAF0750236.1"/>
    </source>
</evidence>
<keyword evidence="2" id="KW-0479">Metal-binding</keyword>
<comment type="domain">
    <text evidence="8">The twin CX3C motif contains 4 conserved Cys residues that form 2 disulfide bonds in the mitochondrial intermembrane space.</text>
</comment>
<dbReference type="InterPro" id="IPR004217">
    <property type="entry name" value="Tim10-like"/>
</dbReference>
<dbReference type="SUPFAM" id="SSF144122">
    <property type="entry name" value="Tim10-like"/>
    <property type="match status" value="1"/>
</dbReference>
<dbReference type="EMBL" id="CAJOAY010000001">
    <property type="protein sequence ID" value="CAF3475847.1"/>
    <property type="molecule type" value="Genomic_DNA"/>
</dbReference>
<keyword evidence="6 8" id="KW-0496">Mitochondrion</keyword>
<gene>
    <name evidence="13" type="ORF">OKA104_LOCUS23</name>
    <name evidence="11" type="ORF">QVE165_LOCUS383</name>
    <name evidence="12" type="ORF">VCS650_LOCUS1198</name>
</gene>
<comment type="subunit">
    <text evidence="8">Heterohexamer.</text>
</comment>
<evidence type="ECO:0000259" key="10">
    <source>
        <dbReference type="Pfam" id="PF02953"/>
    </source>
</evidence>
<dbReference type="Pfam" id="PF02953">
    <property type="entry name" value="zf-Tim10_DDP"/>
    <property type="match status" value="1"/>
</dbReference>
<evidence type="ECO:0000256" key="4">
    <source>
        <dbReference type="ARBA" id="ARBA00022927"/>
    </source>
</evidence>
<comment type="caution">
    <text evidence="11">The sequence shown here is derived from an EMBL/GenBank/DDBJ whole genome shotgun (WGS) entry which is preliminary data.</text>
</comment>
<dbReference type="PANTHER" id="PTHR13172">
    <property type="entry name" value="MITOCHONDRIAL IMPORT INNER MEMBRANE TRANSLOCASE SUBUNIT TIM9B"/>
    <property type="match status" value="1"/>
</dbReference>
<sequence length="97" mass="11436">MAAEEHIFREFLETYNRIVEECFNRCVYTFNYRYLLDNEVDCASRCTSRYVNYNQRLAMNFAKIQSKKMIDAQEQAEAQQDPSLMVNSQIADTSKPS</sequence>
<comment type="similarity">
    <text evidence="8">Belongs to the small Tim family.</text>
</comment>
<keyword evidence="8" id="KW-0999">Mitochondrion inner membrane</keyword>
<evidence type="ECO:0000313" key="14">
    <source>
        <dbReference type="Proteomes" id="UP000663832"/>
    </source>
</evidence>
<evidence type="ECO:0000256" key="9">
    <source>
        <dbReference type="SAM" id="MobiDB-lite"/>
    </source>
</evidence>
<comment type="function">
    <text evidence="8">Mitochondrial intermembrane chaperone that participates in the import and insertion of some multi-pass transmembrane proteins into the mitochondrial inner membrane. Also required for the transfer of beta-barrel precursors from the TOM complex to the sorting and assembly machinery (SAM complex) of the outer membrane. Acts as a chaperone-like protein that protects the hydrophobic precursors from aggregation and guide them through the mitochondrial intermembrane space.</text>
</comment>